<dbReference type="GeneID" id="28995237"/>
<name>A0A162YFP0_PHYB8</name>
<dbReference type="Pfam" id="PF10184">
    <property type="entry name" value="DUF2358"/>
    <property type="match status" value="1"/>
</dbReference>
<accession>A0A162YFP0</accession>
<dbReference type="PANTHER" id="PTHR31094">
    <property type="entry name" value="RIKEN CDNA 2310061I04 GENE"/>
    <property type="match status" value="1"/>
</dbReference>
<feature type="region of interest" description="Disordered" evidence="1">
    <location>
        <begin position="147"/>
        <end position="185"/>
    </location>
</feature>
<proteinExistence type="predicted"/>
<dbReference type="InParanoid" id="A0A162YFP0"/>
<dbReference type="EMBL" id="KV440971">
    <property type="protein sequence ID" value="OAD80365.1"/>
    <property type="molecule type" value="Genomic_DNA"/>
</dbReference>
<sequence>MLRTTLLKNIHLLTKSSIGTATATATATTTTTITLCKYSQARVLAIGGCQRQLSTQSKDTRPSEYELRVGYAIAILQDDLPNFFENGLENDTIYSNNIVLSDPHYTRLSIQGRTTYLHIAQALRWSLRMYFDAIQFEITRMRVLPDIPADSSPDDTNNRDDQSQEEDSGENQGWDPQNKDDMPDIHPLRDVLATKGVVRSLEVRWRLQGTHRPSFGLNQLLGMNVDIPVRHVEGVFVYAFDSEGFIGEHRIQRIVPPPSRRVLWVHSWGARLHAYLEALRRRPELNPGIGVGCRTTTPPP</sequence>
<dbReference type="AlphaFoldDB" id="A0A162YFP0"/>
<protein>
    <submittedName>
        <fullName evidence="2">Uncharacterized protein</fullName>
    </submittedName>
</protein>
<dbReference type="RefSeq" id="XP_018298405.1">
    <property type="nucleotide sequence ID" value="XM_018434331.1"/>
</dbReference>
<keyword evidence="3" id="KW-1185">Reference proteome</keyword>
<dbReference type="InterPro" id="IPR018790">
    <property type="entry name" value="DUF2358"/>
</dbReference>
<dbReference type="Proteomes" id="UP000077315">
    <property type="component" value="Unassembled WGS sequence"/>
</dbReference>
<dbReference type="OrthoDB" id="1099063at2759"/>
<reference evidence="3" key="1">
    <citation type="submission" date="2015-06" db="EMBL/GenBank/DDBJ databases">
        <title>Expansion of signal transduction pathways in fungi by whole-genome duplication.</title>
        <authorList>
            <consortium name="DOE Joint Genome Institute"/>
            <person name="Corrochano L.M."/>
            <person name="Kuo A."/>
            <person name="Marcet-Houben M."/>
            <person name="Polaino S."/>
            <person name="Salamov A."/>
            <person name="Villalobos J.M."/>
            <person name="Alvarez M.I."/>
            <person name="Avalos J."/>
            <person name="Benito E.P."/>
            <person name="Benoit I."/>
            <person name="Burger G."/>
            <person name="Camino L.P."/>
            <person name="Canovas D."/>
            <person name="Cerda-Olmedo E."/>
            <person name="Cheng J.-F."/>
            <person name="Dominguez A."/>
            <person name="Elias M."/>
            <person name="Eslava A.P."/>
            <person name="Glaser F."/>
            <person name="Grimwood J."/>
            <person name="Gutierrez G."/>
            <person name="Heitman J."/>
            <person name="Henrissat B."/>
            <person name="Iturriaga E.A."/>
            <person name="Lang B.F."/>
            <person name="Lavin J.L."/>
            <person name="Lee S."/>
            <person name="Li W."/>
            <person name="Lindquist E."/>
            <person name="Lopez-Garcia S."/>
            <person name="Luque E.M."/>
            <person name="Marcos A.T."/>
            <person name="Martin J."/>
            <person name="McCluskey K."/>
            <person name="Medina H.R."/>
            <person name="Miralles-Duran A."/>
            <person name="Miyazaki A."/>
            <person name="Munoz-Torres E."/>
            <person name="Oguiza J.A."/>
            <person name="Ohm R."/>
            <person name="Olmedo M."/>
            <person name="Orejas M."/>
            <person name="Ortiz-Castellanos L."/>
            <person name="Pisabarro A.G."/>
            <person name="Rodriguez-Romero J."/>
            <person name="Ruiz-Herrera J."/>
            <person name="Ruiz-Vazquez R."/>
            <person name="Sanz C."/>
            <person name="Schackwitz W."/>
            <person name="Schmutz J."/>
            <person name="Shahriari M."/>
            <person name="Shelest E."/>
            <person name="Silva-Franco F."/>
            <person name="Soanes D."/>
            <person name="Syed K."/>
            <person name="Tagua V.G."/>
            <person name="Talbot N.J."/>
            <person name="Thon M."/>
            <person name="De vries R.P."/>
            <person name="Wiebenga A."/>
            <person name="Yadav J.S."/>
            <person name="Braun E.L."/>
            <person name="Baker S."/>
            <person name="Garre V."/>
            <person name="Horwitz B."/>
            <person name="Torres-Martinez S."/>
            <person name="Idnurm A."/>
            <person name="Herrera-Estrella A."/>
            <person name="Gabaldon T."/>
            <person name="Grigoriev I.V."/>
        </authorList>
    </citation>
    <scope>NUCLEOTIDE SEQUENCE [LARGE SCALE GENOMIC DNA]</scope>
    <source>
        <strain evidence="3">NRRL 1555(-)</strain>
    </source>
</reference>
<evidence type="ECO:0000256" key="1">
    <source>
        <dbReference type="SAM" id="MobiDB-lite"/>
    </source>
</evidence>
<evidence type="ECO:0000313" key="2">
    <source>
        <dbReference type="EMBL" id="OAD80365.1"/>
    </source>
</evidence>
<organism evidence="2 3">
    <name type="scientific">Phycomyces blakesleeanus (strain ATCC 8743b / DSM 1359 / FGSC 10004 / NBRC 33097 / NRRL 1555)</name>
    <dbReference type="NCBI Taxonomy" id="763407"/>
    <lineage>
        <taxon>Eukaryota</taxon>
        <taxon>Fungi</taxon>
        <taxon>Fungi incertae sedis</taxon>
        <taxon>Mucoromycota</taxon>
        <taxon>Mucoromycotina</taxon>
        <taxon>Mucoromycetes</taxon>
        <taxon>Mucorales</taxon>
        <taxon>Phycomycetaceae</taxon>
        <taxon>Phycomyces</taxon>
    </lineage>
</organism>
<evidence type="ECO:0000313" key="3">
    <source>
        <dbReference type="Proteomes" id="UP000077315"/>
    </source>
</evidence>
<dbReference type="VEuPathDB" id="FungiDB:PHYBLDRAFT_161012"/>
<gene>
    <name evidence="2" type="ORF">PHYBLDRAFT_161012</name>
</gene>
<dbReference type="PANTHER" id="PTHR31094:SF2">
    <property type="entry name" value="RIKEN CDNA 2310061I04 GENE"/>
    <property type="match status" value="1"/>
</dbReference>
<dbReference type="STRING" id="763407.A0A162YFP0"/>